<keyword evidence="3" id="KW-1185">Reference proteome</keyword>
<evidence type="ECO:0000313" key="3">
    <source>
        <dbReference type="Proteomes" id="UP000297245"/>
    </source>
</evidence>
<protein>
    <submittedName>
        <fullName evidence="2">Uncharacterized protein</fullName>
    </submittedName>
</protein>
<organism evidence="2 3">
    <name type="scientific">Dendrothele bispora (strain CBS 962.96)</name>
    <dbReference type="NCBI Taxonomy" id="1314807"/>
    <lineage>
        <taxon>Eukaryota</taxon>
        <taxon>Fungi</taxon>
        <taxon>Dikarya</taxon>
        <taxon>Basidiomycota</taxon>
        <taxon>Agaricomycotina</taxon>
        <taxon>Agaricomycetes</taxon>
        <taxon>Agaricomycetidae</taxon>
        <taxon>Agaricales</taxon>
        <taxon>Agaricales incertae sedis</taxon>
        <taxon>Dendrothele</taxon>
    </lineage>
</organism>
<keyword evidence="1" id="KW-1133">Transmembrane helix</keyword>
<feature type="non-terminal residue" evidence="2">
    <location>
        <position position="1"/>
    </location>
</feature>
<accession>A0A4S8L0L0</accession>
<proteinExistence type="predicted"/>
<feature type="transmembrane region" description="Helical" evidence="1">
    <location>
        <begin position="217"/>
        <end position="239"/>
    </location>
</feature>
<name>A0A4S8L0L0_DENBC</name>
<evidence type="ECO:0000313" key="2">
    <source>
        <dbReference type="EMBL" id="THU81771.1"/>
    </source>
</evidence>
<feature type="transmembrane region" description="Helical" evidence="1">
    <location>
        <begin position="57"/>
        <end position="80"/>
    </location>
</feature>
<dbReference type="EMBL" id="ML179781">
    <property type="protein sequence ID" value="THU81771.1"/>
    <property type="molecule type" value="Genomic_DNA"/>
</dbReference>
<dbReference type="AlphaFoldDB" id="A0A4S8L0L0"/>
<keyword evidence="1" id="KW-0472">Membrane</keyword>
<sequence length="306" mass="34190">LVWDILSHLGDDYRMLTRYPLSTPIIVYFVSRFSTCGLLITGLFIGPAKIHIDCHLAAVFLELFFFLSVSSTTALFALRVRAIYSGYYKARAIFLLLWIVTSGSCILGFFILDSTQNPDKEVSNCLFEENNIVAGITIGIAAMIHDTVVFVAISYQMYNMVRLADPNRSVVEFFMNSASGLPPLWRCLLQDGQLFYLIALFWQITVTSVVIIPSLGVYYRCFLLSVQLVVVSSIACHVFRNVRLGKFREHPSQQDAIEQINLSTNSSSLMKFAPMIHDTTACPSTDIPVDSFSVSISRSGTEMSPV</sequence>
<feature type="transmembrane region" description="Helical" evidence="1">
    <location>
        <begin position="132"/>
        <end position="153"/>
    </location>
</feature>
<keyword evidence="1" id="KW-0812">Transmembrane</keyword>
<feature type="transmembrane region" description="Helical" evidence="1">
    <location>
        <begin position="92"/>
        <end position="112"/>
    </location>
</feature>
<feature type="transmembrane region" description="Helical" evidence="1">
    <location>
        <begin position="194"/>
        <end position="211"/>
    </location>
</feature>
<reference evidence="2 3" key="1">
    <citation type="journal article" date="2019" name="Nat. Ecol. Evol.">
        <title>Megaphylogeny resolves global patterns of mushroom evolution.</title>
        <authorList>
            <person name="Varga T."/>
            <person name="Krizsan K."/>
            <person name="Foldi C."/>
            <person name="Dima B."/>
            <person name="Sanchez-Garcia M."/>
            <person name="Sanchez-Ramirez S."/>
            <person name="Szollosi G.J."/>
            <person name="Szarkandi J.G."/>
            <person name="Papp V."/>
            <person name="Albert L."/>
            <person name="Andreopoulos W."/>
            <person name="Angelini C."/>
            <person name="Antonin V."/>
            <person name="Barry K.W."/>
            <person name="Bougher N.L."/>
            <person name="Buchanan P."/>
            <person name="Buyck B."/>
            <person name="Bense V."/>
            <person name="Catcheside P."/>
            <person name="Chovatia M."/>
            <person name="Cooper J."/>
            <person name="Damon W."/>
            <person name="Desjardin D."/>
            <person name="Finy P."/>
            <person name="Geml J."/>
            <person name="Haridas S."/>
            <person name="Hughes K."/>
            <person name="Justo A."/>
            <person name="Karasinski D."/>
            <person name="Kautmanova I."/>
            <person name="Kiss B."/>
            <person name="Kocsube S."/>
            <person name="Kotiranta H."/>
            <person name="LaButti K.M."/>
            <person name="Lechner B.E."/>
            <person name="Liimatainen K."/>
            <person name="Lipzen A."/>
            <person name="Lukacs Z."/>
            <person name="Mihaltcheva S."/>
            <person name="Morgado L.N."/>
            <person name="Niskanen T."/>
            <person name="Noordeloos M.E."/>
            <person name="Ohm R.A."/>
            <person name="Ortiz-Santana B."/>
            <person name="Ovrebo C."/>
            <person name="Racz N."/>
            <person name="Riley R."/>
            <person name="Savchenko A."/>
            <person name="Shiryaev A."/>
            <person name="Soop K."/>
            <person name="Spirin V."/>
            <person name="Szebenyi C."/>
            <person name="Tomsovsky M."/>
            <person name="Tulloss R.E."/>
            <person name="Uehling J."/>
            <person name="Grigoriev I.V."/>
            <person name="Vagvolgyi C."/>
            <person name="Papp T."/>
            <person name="Martin F.M."/>
            <person name="Miettinen O."/>
            <person name="Hibbett D.S."/>
            <person name="Nagy L.G."/>
        </authorList>
    </citation>
    <scope>NUCLEOTIDE SEQUENCE [LARGE SCALE GENOMIC DNA]</scope>
    <source>
        <strain evidence="2 3">CBS 962.96</strain>
    </source>
</reference>
<feature type="transmembrane region" description="Helical" evidence="1">
    <location>
        <begin position="25"/>
        <end position="45"/>
    </location>
</feature>
<dbReference type="Proteomes" id="UP000297245">
    <property type="component" value="Unassembled WGS sequence"/>
</dbReference>
<dbReference type="OrthoDB" id="3038990at2759"/>
<evidence type="ECO:0000256" key="1">
    <source>
        <dbReference type="SAM" id="Phobius"/>
    </source>
</evidence>
<gene>
    <name evidence="2" type="ORF">K435DRAFT_692870</name>
</gene>